<dbReference type="Pfam" id="PF01326">
    <property type="entry name" value="PPDK_N"/>
    <property type="match status" value="1"/>
</dbReference>
<dbReference type="PANTHER" id="PTHR43615">
    <property type="entry name" value="PHOSPHOENOLPYRUVATE SYNTHASE-RELATED"/>
    <property type="match status" value="1"/>
</dbReference>
<evidence type="ECO:0000259" key="3">
    <source>
        <dbReference type="Pfam" id="PF01326"/>
    </source>
</evidence>
<gene>
    <name evidence="4" type="ORF">CV102_14935</name>
</gene>
<keyword evidence="5" id="KW-1185">Reference proteome</keyword>
<dbReference type="PANTHER" id="PTHR43615:SF1">
    <property type="entry name" value="PPDK_N DOMAIN-CONTAINING PROTEIN"/>
    <property type="match status" value="1"/>
</dbReference>
<evidence type="ECO:0000313" key="5">
    <source>
        <dbReference type="Proteomes" id="UP000766904"/>
    </source>
</evidence>
<dbReference type="Proteomes" id="UP000766904">
    <property type="component" value="Unassembled WGS sequence"/>
</dbReference>
<dbReference type="Gene3D" id="3.30.1490.20">
    <property type="entry name" value="ATP-grasp fold, A domain"/>
    <property type="match status" value="1"/>
</dbReference>
<dbReference type="RefSeq" id="WP_148858782.1">
    <property type="nucleotide sequence ID" value="NZ_PHNJ01000007.1"/>
</dbReference>
<feature type="region of interest" description="Disordered" evidence="1">
    <location>
        <begin position="248"/>
        <end position="269"/>
    </location>
</feature>
<dbReference type="InterPro" id="IPR051549">
    <property type="entry name" value="PEP_Utilizing_Enz"/>
</dbReference>
<accession>A0A8J8Q040</accession>
<evidence type="ECO:0000259" key="2">
    <source>
        <dbReference type="Pfam" id="PF00391"/>
    </source>
</evidence>
<dbReference type="SUPFAM" id="SSF52009">
    <property type="entry name" value="Phosphohistidine domain"/>
    <property type="match status" value="1"/>
</dbReference>
<evidence type="ECO:0000313" key="4">
    <source>
        <dbReference type="EMBL" id="TYL38006.1"/>
    </source>
</evidence>
<sequence>MAILERVPAVLSLSDPRATNTELSGGKGANLAKLVSAGLPVPDGFCVTTAVYEELTDDEEISAMIDDLEATDPIDTERLRERATRLRDTIRAKELPEDVQESIEVQLKSGVSYVARSSATAEDLPTASFAGQHSTVLDVSSLADVTDAVLDCMASLFTDRAVSYRARNEIAHEVVSMCVVVQEMIDADASGVLFTADPLTGKRTVASIDASTGLGEAVVSGTVTAENVRVDRESGEILEYRAGVSGDDGSDLVGANEPTGDLENGDVPNTESDRVLTNEQVTTIVAYGEGIERSFGSPQDIEWSIADGQFWMLQTRPITTLSPLPEPRPDDDALHVYYSWNHRQGMTEVMPPLVVDYWSRTMDVLFDRFGSDPEAGLSSATAGGMVYIDVTPLLQSDRLAPYLLEGLNDFDRQAIAPLEEIRERRGDEFAQTSVLRGTSLLQTLSTVGKVAPVVGRTLGSILRGLVGRSYEEVPRRARQWADATAEEMIREVRSGDSEAERLRIALEKNDEFSWKAMEVALKLWNVYFYRAALRRLCPGADDEFEALERGLRENVTTTMMIELGDVTDIARDNPDVERALKEGRSLDEIREVAGGEEFTAAFENFLDEYGFRAPAEIEFSRPRYHEDPSPLLGTVQAKLETGDPGDHRTHVERLETETERAITRLERQANRERFGSIRRRLVRPFALRYRSYLSMREVTKYALSQLLDETRRQVLAAGEKLEREGRLEDVNDVWLYDFDELLFELTNPDTPTDVDLDARRAEQFHHQQLRAPRVITSDGEIPRGGIASTIDTDGLVGIPTASGAAEGQARVIEEPSDATLETEEILVAPHTDPGWTPLFLNAAGLVTNVGGKMTHGSIVAREYGIPSVVVAGATEQIETGQRIRVDGNRGVVELLED</sequence>
<evidence type="ECO:0000256" key="1">
    <source>
        <dbReference type="SAM" id="MobiDB-lite"/>
    </source>
</evidence>
<dbReference type="InterPro" id="IPR036637">
    <property type="entry name" value="Phosphohistidine_dom_sf"/>
</dbReference>
<dbReference type="Gene3D" id="3.50.30.10">
    <property type="entry name" value="Phosphohistidine domain"/>
    <property type="match status" value="1"/>
</dbReference>
<feature type="domain" description="Pyruvate phosphate dikinase AMP/ATP-binding" evidence="3">
    <location>
        <begin position="23"/>
        <end position="323"/>
    </location>
</feature>
<dbReference type="InterPro" id="IPR002192">
    <property type="entry name" value="PPDK_AMP/ATP-bd"/>
</dbReference>
<protein>
    <submittedName>
        <fullName evidence="4">Phosphoenolpyruvate synthase</fullName>
    </submittedName>
</protein>
<comment type="caution">
    <text evidence="4">The sequence shown here is derived from an EMBL/GenBank/DDBJ whole genome shotgun (WGS) entry which is preliminary data.</text>
</comment>
<organism evidence="4 5">
    <name type="scientific">Natronococcus pandeyae</name>
    <dbReference type="NCBI Taxonomy" id="2055836"/>
    <lineage>
        <taxon>Archaea</taxon>
        <taxon>Methanobacteriati</taxon>
        <taxon>Methanobacteriota</taxon>
        <taxon>Stenosarchaea group</taxon>
        <taxon>Halobacteria</taxon>
        <taxon>Halobacteriales</taxon>
        <taxon>Natrialbaceae</taxon>
        <taxon>Natronococcus</taxon>
    </lineage>
</organism>
<dbReference type="EMBL" id="PHNJ01000007">
    <property type="protein sequence ID" value="TYL38006.1"/>
    <property type="molecule type" value="Genomic_DNA"/>
</dbReference>
<dbReference type="GO" id="GO:0016301">
    <property type="term" value="F:kinase activity"/>
    <property type="evidence" value="ECO:0007669"/>
    <property type="project" value="InterPro"/>
</dbReference>
<dbReference type="AlphaFoldDB" id="A0A8J8Q040"/>
<feature type="domain" description="PEP-utilising enzyme mobile" evidence="2">
    <location>
        <begin position="821"/>
        <end position="890"/>
    </location>
</feature>
<name>A0A8J8Q040_9EURY</name>
<dbReference type="Gene3D" id="3.30.470.20">
    <property type="entry name" value="ATP-grasp fold, B domain"/>
    <property type="match status" value="1"/>
</dbReference>
<dbReference type="OrthoDB" id="23397at2157"/>
<dbReference type="InterPro" id="IPR008279">
    <property type="entry name" value="PEP-util_enz_mobile_dom"/>
</dbReference>
<dbReference type="GO" id="GO:0005524">
    <property type="term" value="F:ATP binding"/>
    <property type="evidence" value="ECO:0007669"/>
    <property type="project" value="InterPro"/>
</dbReference>
<reference evidence="4" key="1">
    <citation type="submission" date="2017-11" db="EMBL/GenBank/DDBJ databases">
        <authorList>
            <person name="Kajale S.C."/>
            <person name="Sharma A."/>
        </authorList>
    </citation>
    <scope>NUCLEOTIDE SEQUENCE</scope>
    <source>
        <strain evidence="4">LS1_42</strain>
    </source>
</reference>
<dbReference type="SUPFAM" id="SSF56059">
    <property type="entry name" value="Glutathione synthetase ATP-binding domain-like"/>
    <property type="match status" value="1"/>
</dbReference>
<proteinExistence type="predicted"/>
<dbReference type="Pfam" id="PF00391">
    <property type="entry name" value="PEP-utilizers"/>
    <property type="match status" value="1"/>
</dbReference>
<dbReference type="InterPro" id="IPR013815">
    <property type="entry name" value="ATP_grasp_subdomain_1"/>
</dbReference>